<dbReference type="Proteomes" id="UP000198460">
    <property type="component" value="Unassembled WGS sequence"/>
</dbReference>
<dbReference type="AlphaFoldDB" id="A0A238HCN0"/>
<organism evidence="1 2">
    <name type="scientific">Burkholderia singularis</name>
    <dbReference type="NCBI Taxonomy" id="1503053"/>
    <lineage>
        <taxon>Bacteria</taxon>
        <taxon>Pseudomonadati</taxon>
        <taxon>Pseudomonadota</taxon>
        <taxon>Betaproteobacteria</taxon>
        <taxon>Burkholderiales</taxon>
        <taxon>Burkholderiaceae</taxon>
        <taxon>Burkholderia</taxon>
        <taxon>pseudomallei group</taxon>
    </lineage>
</organism>
<sequence length="45" mass="5318">MTLARSDVRSGLMCYEFYSLGYFVNEDDARGYSDQWARDWIDTRG</sequence>
<dbReference type="EMBL" id="FXAN01000110">
    <property type="protein sequence ID" value="SMG02753.1"/>
    <property type="molecule type" value="Genomic_DNA"/>
</dbReference>
<accession>A0A238HCN0</accession>
<gene>
    <name evidence="1" type="ORF">BSIN_3451</name>
</gene>
<reference evidence="1 2" key="1">
    <citation type="submission" date="2017-04" db="EMBL/GenBank/DDBJ databases">
        <authorList>
            <person name="Afonso C.L."/>
            <person name="Miller P.J."/>
            <person name="Scott M.A."/>
            <person name="Spackman E."/>
            <person name="Goraichik I."/>
            <person name="Dimitrov K.M."/>
            <person name="Suarez D.L."/>
            <person name="Swayne D.E."/>
        </authorList>
    </citation>
    <scope>NUCLEOTIDE SEQUENCE [LARGE SCALE GENOMIC DNA]</scope>
    <source>
        <strain evidence="1">LMG 28154</strain>
    </source>
</reference>
<name>A0A238HCN0_9BURK</name>
<evidence type="ECO:0000313" key="1">
    <source>
        <dbReference type="EMBL" id="SMG02753.1"/>
    </source>
</evidence>
<evidence type="ECO:0000313" key="2">
    <source>
        <dbReference type="Proteomes" id="UP000198460"/>
    </source>
</evidence>
<proteinExistence type="predicted"/>
<protein>
    <submittedName>
        <fullName evidence="1">Uncharacterized protein</fullName>
    </submittedName>
</protein>